<accession>A0A6B2M3U8</accession>
<evidence type="ECO:0000313" key="2">
    <source>
        <dbReference type="Proteomes" id="UP000478417"/>
    </source>
</evidence>
<dbReference type="AlphaFoldDB" id="A0A6B2M3U8"/>
<reference evidence="1 2" key="1">
    <citation type="submission" date="2020-02" db="EMBL/GenBank/DDBJ databases">
        <title>Albibacoteraceae fam. nov., the first described family within the subdivision 4 Verrucomicrobia.</title>
        <authorList>
            <person name="Xi F."/>
        </authorList>
    </citation>
    <scope>NUCLEOTIDE SEQUENCE [LARGE SCALE GENOMIC DNA]</scope>
    <source>
        <strain evidence="1 2">CK1056</strain>
    </source>
</reference>
<dbReference type="SUPFAM" id="SSF48452">
    <property type="entry name" value="TPR-like"/>
    <property type="match status" value="2"/>
</dbReference>
<dbReference type="EMBL" id="JAAGNX010000002">
    <property type="protein sequence ID" value="NDV62340.1"/>
    <property type="molecule type" value="Genomic_DNA"/>
</dbReference>
<dbReference type="InterPro" id="IPR011990">
    <property type="entry name" value="TPR-like_helical_dom_sf"/>
</dbReference>
<dbReference type="Proteomes" id="UP000478417">
    <property type="component" value="Unassembled WGS sequence"/>
</dbReference>
<gene>
    <name evidence="1" type="ORF">G0Q06_07760</name>
</gene>
<sequence length="696" mass="77823">MKARVILIPIVVLVAAVAIYSIFSIKGSPVSDRLTMDSLAGLSESEQDEILEEAFSGGFLPNGEEVEILVWAFANRGEQAQAMLQKYSREFSNLPRHLSDAALQLFKEMNPDAGLAALSLARELYPNDPDVLGVTGVIAFLGGRELDARQFLEEAESWRQHRPLVDFYLGGILILSESTADRTRGKNLLMRVVNGDDPEFRELAGLSLLGNSGIPMIRQDVESVFGQLSEDSVFRAGNSNLSAEVIRILLNRIVPFLPTEALELADLLMEYPGRTAQDQLGIIQLAQSLGNTQKAEDYLLRLEKEDTFAEGSPEFLRLERVKAIQLIMEQQFEQALKAIQTIVKTQDDSPELQNMFKTAMAYEVPLEIERELLRTYLEIPVSNVRTSLNVTSRLMAIDPLGEDQWISYATKNLLHLDPIRVGQWLTSIGASEKIIDYLGSKEEKTSNEYLLLVNSYLEVENPDDAQAALALSENTIDPAIVAYFRARIYDQQDKKEEAFSYWKDAYQYAVRGNTFPLLKNLGILAGRLDQPVSALQALYTAFSSGVPFSSDEAAELLNLTLEYGNLSQSIEIASYLAEENPEENDYANNLAYFNFLAERNLEDSIEKMRVIVEDSPDVPEYRLTLALGLLKAGRINEADRLVQSTDVDWNKMGTRGKMVYAVVLTATDKRTLAEGLIQNMNLEDLIPEEKALLEAF</sequence>
<evidence type="ECO:0000313" key="1">
    <source>
        <dbReference type="EMBL" id="NDV62340.1"/>
    </source>
</evidence>
<evidence type="ECO:0008006" key="3">
    <source>
        <dbReference type="Google" id="ProtNLM"/>
    </source>
</evidence>
<keyword evidence="2" id="KW-1185">Reference proteome</keyword>
<proteinExistence type="predicted"/>
<comment type="caution">
    <text evidence="1">The sequence shown here is derived from an EMBL/GenBank/DDBJ whole genome shotgun (WGS) entry which is preliminary data.</text>
</comment>
<protein>
    <recommendedName>
        <fullName evidence="3">Tetratricopeptide repeat protein</fullName>
    </recommendedName>
</protein>
<organism evidence="1 2">
    <name type="scientific">Oceanipulchritudo coccoides</name>
    <dbReference type="NCBI Taxonomy" id="2706888"/>
    <lineage>
        <taxon>Bacteria</taxon>
        <taxon>Pseudomonadati</taxon>
        <taxon>Verrucomicrobiota</taxon>
        <taxon>Opitutia</taxon>
        <taxon>Puniceicoccales</taxon>
        <taxon>Oceanipulchritudinaceae</taxon>
        <taxon>Oceanipulchritudo</taxon>
    </lineage>
</organism>
<dbReference type="Gene3D" id="1.25.40.10">
    <property type="entry name" value="Tetratricopeptide repeat domain"/>
    <property type="match status" value="2"/>
</dbReference>
<dbReference type="RefSeq" id="WP_163964139.1">
    <property type="nucleotide sequence ID" value="NZ_JAAGNX010000002.1"/>
</dbReference>
<name>A0A6B2M3U8_9BACT</name>